<dbReference type="Proteomes" id="UP000249204">
    <property type="component" value="Unassembled WGS sequence"/>
</dbReference>
<organism evidence="1 2">
    <name type="scientific">Paenibacillus silvae</name>
    <dbReference type="NCBI Taxonomy" id="1325358"/>
    <lineage>
        <taxon>Bacteria</taxon>
        <taxon>Bacillati</taxon>
        <taxon>Bacillota</taxon>
        <taxon>Bacilli</taxon>
        <taxon>Bacillales</taxon>
        <taxon>Paenibacillaceae</taxon>
        <taxon>Paenibacillus</taxon>
    </lineage>
</organism>
<evidence type="ECO:0000313" key="1">
    <source>
        <dbReference type="EMBL" id="PZT52007.1"/>
    </source>
</evidence>
<comment type="caution">
    <text evidence="1">The sequence shown here is derived from an EMBL/GenBank/DDBJ whole genome shotgun (WGS) entry which is preliminary data.</text>
</comment>
<accession>A0A2W6N7W4</accession>
<gene>
    <name evidence="1" type="ORF">DN757_29725</name>
</gene>
<evidence type="ECO:0000313" key="2">
    <source>
        <dbReference type="Proteomes" id="UP000249204"/>
    </source>
</evidence>
<protein>
    <submittedName>
        <fullName evidence="1">Uncharacterized protein</fullName>
    </submittedName>
</protein>
<dbReference type="AlphaFoldDB" id="A0A2W6N7W4"/>
<dbReference type="RefSeq" id="WP_111273752.1">
    <property type="nucleotide sequence ID" value="NZ_QKWW01000143.1"/>
</dbReference>
<proteinExistence type="predicted"/>
<sequence>MRKREEFQTEWELVSDNTKAGRVYYTFDSKEYSDTVQITISISNMFRNPEEEAWRMLDALVV</sequence>
<name>A0A2W6N7W4_9BACL</name>
<dbReference type="EMBL" id="QKWW01000143">
    <property type="protein sequence ID" value="PZT52007.1"/>
    <property type="molecule type" value="Genomic_DNA"/>
</dbReference>
<reference evidence="1 2" key="1">
    <citation type="submission" date="2018-06" db="EMBL/GenBank/DDBJ databases">
        <title>Isolation of heavy metals resistant Paenibacillus silvae NC2 from Gold-Copper mine in ZiJin, China.</title>
        <authorList>
            <person name="Xu J."/>
            <person name="Mazhar H.S."/>
            <person name="Rensing C."/>
        </authorList>
    </citation>
    <scope>NUCLEOTIDE SEQUENCE [LARGE SCALE GENOMIC DNA]</scope>
    <source>
        <strain evidence="1 2">NC2</strain>
    </source>
</reference>